<feature type="transmembrane region" description="Helical" evidence="5">
    <location>
        <begin position="310"/>
        <end position="328"/>
    </location>
</feature>
<feature type="domain" description="Major facilitator superfamily (MFS) profile" evidence="6">
    <location>
        <begin position="18"/>
        <end position="431"/>
    </location>
</feature>
<dbReference type="Proteomes" id="UP000779900">
    <property type="component" value="Unassembled WGS sequence"/>
</dbReference>
<dbReference type="InterPro" id="IPR052528">
    <property type="entry name" value="Sugar_transport-like"/>
</dbReference>
<feature type="transmembrane region" description="Helical" evidence="5">
    <location>
        <begin position="39"/>
        <end position="61"/>
    </location>
</feature>
<evidence type="ECO:0000256" key="1">
    <source>
        <dbReference type="ARBA" id="ARBA00022692"/>
    </source>
</evidence>
<feature type="transmembrane region" description="Helical" evidence="5">
    <location>
        <begin position="195"/>
        <end position="216"/>
    </location>
</feature>
<evidence type="ECO:0000313" key="7">
    <source>
        <dbReference type="EMBL" id="MBM3330560.1"/>
    </source>
</evidence>
<feature type="transmembrane region" description="Helical" evidence="5">
    <location>
        <begin position="371"/>
        <end position="397"/>
    </location>
</feature>
<dbReference type="PANTHER" id="PTHR23526:SF2">
    <property type="entry name" value="MAJOR FACILITATOR SUPERFAMILY (MFS) PROFILE DOMAIN-CONTAINING PROTEIN"/>
    <property type="match status" value="1"/>
</dbReference>
<keyword evidence="1 5" id="KW-0812">Transmembrane</keyword>
<dbReference type="Pfam" id="PF07690">
    <property type="entry name" value="MFS_1"/>
    <property type="match status" value="1"/>
</dbReference>
<name>A0A937XBE0_UNCW3</name>
<organism evidence="7 8">
    <name type="scientific">candidate division WOR-3 bacterium</name>
    <dbReference type="NCBI Taxonomy" id="2052148"/>
    <lineage>
        <taxon>Bacteria</taxon>
        <taxon>Bacteria division WOR-3</taxon>
    </lineage>
</organism>
<feature type="transmembrane region" description="Helical" evidence="5">
    <location>
        <begin position="247"/>
        <end position="267"/>
    </location>
</feature>
<feature type="transmembrane region" description="Helical" evidence="5">
    <location>
        <begin position="409"/>
        <end position="431"/>
    </location>
</feature>
<protein>
    <submittedName>
        <fullName evidence="7">MFS transporter</fullName>
    </submittedName>
</protein>
<sequence length="475" mass="51560">MKTNTGLDSGTGPPDHSTTRSLSASEVNRGLRVSIVEGGFAMLYATLAGGMFLTGLALWLGANSFQIALLSAIPALVTGFGFLSGYLVRRAGERKNLLIWTAGIGRSVFIVLIPFLLLQMKVSLVLFFVTVAVSSLIMTIAGTVWQAWITDLVPEERRGRFFGLRNAIHSILGVTAAYGAGRGMDWLKAQGHEPLGYALAFGLAVVFGLVSTLLLLRQPEPELPPRPRLGLRDTFIGPLKEPQFSKLVLFLAVWFVTGTLASPFYIVHMMKNLHFSFAAIGVYSMIGGVTGMVMQLFWGRAVDRFGARPVTVLNFALVGVMPLLWLFATPSFRLPIWGDALMNGLVWSGASLGLWNLLLELADNPAHRESYFAIYAAVTGLGAFAASMLSGVIAQALHGFHVAIAGRTFINYHMMFMAAGLLRFVTLPLLLRVHERDSKSVPHTMRALGTMALWQLNAGKESVLAALGLRPKDEP</sequence>
<feature type="transmembrane region" description="Helical" evidence="5">
    <location>
        <begin position="273"/>
        <end position="298"/>
    </location>
</feature>
<dbReference type="GO" id="GO:0022857">
    <property type="term" value="F:transmembrane transporter activity"/>
    <property type="evidence" value="ECO:0007669"/>
    <property type="project" value="InterPro"/>
</dbReference>
<proteinExistence type="predicted"/>
<dbReference type="InterPro" id="IPR020846">
    <property type="entry name" value="MFS_dom"/>
</dbReference>
<dbReference type="PANTHER" id="PTHR23526">
    <property type="entry name" value="INTEGRAL MEMBRANE TRANSPORT PROTEIN-RELATED"/>
    <property type="match status" value="1"/>
</dbReference>
<evidence type="ECO:0000256" key="5">
    <source>
        <dbReference type="SAM" id="Phobius"/>
    </source>
</evidence>
<dbReference type="EMBL" id="VGIR01000006">
    <property type="protein sequence ID" value="MBM3330560.1"/>
    <property type="molecule type" value="Genomic_DNA"/>
</dbReference>
<gene>
    <name evidence="7" type="ORF">FJY68_01755</name>
</gene>
<feature type="transmembrane region" description="Helical" evidence="5">
    <location>
        <begin position="67"/>
        <end position="88"/>
    </location>
</feature>
<feature type="transmembrane region" description="Helical" evidence="5">
    <location>
        <begin position="124"/>
        <end position="149"/>
    </location>
</feature>
<reference evidence="7" key="1">
    <citation type="submission" date="2019-03" db="EMBL/GenBank/DDBJ databases">
        <title>Lake Tanganyika Metagenome-Assembled Genomes (MAGs).</title>
        <authorList>
            <person name="Tran P."/>
        </authorList>
    </citation>
    <scope>NUCLEOTIDE SEQUENCE</scope>
    <source>
        <strain evidence="7">K_DeepCast_150m_m2_040</strain>
    </source>
</reference>
<dbReference type="PROSITE" id="PS50850">
    <property type="entry name" value="MFS"/>
    <property type="match status" value="1"/>
</dbReference>
<dbReference type="InterPro" id="IPR011701">
    <property type="entry name" value="MFS"/>
</dbReference>
<feature type="region of interest" description="Disordered" evidence="4">
    <location>
        <begin position="1"/>
        <end position="23"/>
    </location>
</feature>
<feature type="transmembrane region" description="Helical" evidence="5">
    <location>
        <begin position="161"/>
        <end position="180"/>
    </location>
</feature>
<dbReference type="AlphaFoldDB" id="A0A937XBE0"/>
<comment type="caution">
    <text evidence="7">The sequence shown here is derived from an EMBL/GenBank/DDBJ whole genome shotgun (WGS) entry which is preliminary data.</text>
</comment>
<evidence type="ECO:0000256" key="4">
    <source>
        <dbReference type="SAM" id="MobiDB-lite"/>
    </source>
</evidence>
<evidence type="ECO:0000256" key="3">
    <source>
        <dbReference type="ARBA" id="ARBA00023136"/>
    </source>
</evidence>
<evidence type="ECO:0000313" key="8">
    <source>
        <dbReference type="Proteomes" id="UP000779900"/>
    </source>
</evidence>
<dbReference type="SUPFAM" id="SSF103473">
    <property type="entry name" value="MFS general substrate transporter"/>
    <property type="match status" value="1"/>
</dbReference>
<feature type="transmembrane region" description="Helical" evidence="5">
    <location>
        <begin position="340"/>
        <end position="359"/>
    </location>
</feature>
<dbReference type="Gene3D" id="1.20.1250.20">
    <property type="entry name" value="MFS general substrate transporter like domains"/>
    <property type="match status" value="2"/>
</dbReference>
<feature type="transmembrane region" description="Helical" evidence="5">
    <location>
        <begin position="97"/>
        <end position="118"/>
    </location>
</feature>
<evidence type="ECO:0000259" key="6">
    <source>
        <dbReference type="PROSITE" id="PS50850"/>
    </source>
</evidence>
<evidence type="ECO:0000256" key="2">
    <source>
        <dbReference type="ARBA" id="ARBA00022989"/>
    </source>
</evidence>
<keyword evidence="3 5" id="KW-0472">Membrane</keyword>
<accession>A0A937XBE0</accession>
<dbReference type="InterPro" id="IPR036259">
    <property type="entry name" value="MFS_trans_sf"/>
</dbReference>
<keyword evidence="2 5" id="KW-1133">Transmembrane helix</keyword>